<gene>
    <name evidence="1" type="ORF">BaRGS_00040150</name>
</gene>
<evidence type="ECO:0000313" key="2">
    <source>
        <dbReference type="Proteomes" id="UP001519460"/>
    </source>
</evidence>
<name>A0ABD0J1P2_9CAEN</name>
<keyword evidence="2" id="KW-1185">Reference proteome</keyword>
<dbReference type="EMBL" id="JACVVK020000766">
    <property type="protein sequence ID" value="KAK7448029.1"/>
    <property type="molecule type" value="Genomic_DNA"/>
</dbReference>
<sequence length="100" mass="10620">MHKGLGGRFTWWGSLGEEGVAGTGGWGGSDCVVYKSLAFADHLSSNVCHANRKILASPQRLPSIIVVAVDSSVFPKRSPMHLSSATIQRGRAVSEALRSL</sequence>
<organism evidence="1 2">
    <name type="scientific">Batillaria attramentaria</name>
    <dbReference type="NCBI Taxonomy" id="370345"/>
    <lineage>
        <taxon>Eukaryota</taxon>
        <taxon>Metazoa</taxon>
        <taxon>Spiralia</taxon>
        <taxon>Lophotrochozoa</taxon>
        <taxon>Mollusca</taxon>
        <taxon>Gastropoda</taxon>
        <taxon>Caenogastropoda</taxon>
        <taxon>Sorbeoconcha</taxon>
        <taxon>Cerithioidea</taxon>
        <taxon>Batillariidae</taxon>
        <taxon>Batillaria</taxon>
    </lineage>
</organism>
<protein>
    <submittedName>
        <fullName evidence="1">Uncharacterized protein</fullName>
    </submittedName>
</protein>
<proteinExistence type="predicted"/>
<evidence type="ECO:0000313" key="1">
    <source>
        <dbReference type="EMBL" id="KAK7448029.1"/>
    </source>
</evidence>
<accession>A0ABD0J1P2</accession>
<reference evidence="1 2" key="1">
    <citation type="journal article" date="2023" name="Sci. Data">
        <title>Genome assembly of the Korean intertidal mud-creeper Batillaria attramentaria.</title>
        <authorList>
            <person name="Patra A.K."/>
            <person name="Ho P.T."/>
            <person name="Jun S."/>
            <person name="Lee S.J."/>
            <person name="Kim Y."/>
            <person name="Won Y.J."/>
        </authorList>
    </citation>
    <scope>NUCLEOTIDE SEQUENCE [LARGE SCALE GENOMIC DNA]</scope>
    <source>
        <strain evidence="1">Wonlab-2016</strain>
    </source>
</reference>
<dbReference type="Proteomes" id="UP001519460">
    <property type="component" value="Unassembled WGS sequence"/>
</dbReference>
<dbReference type="AlphaFoldDB" id="A0ABD0J1P2"/>
<comment type="caution">
    <text evidence="1">The sequence shown here is derived from an EMBL/GenBank/DDBJ whole genome shotgun (WGS) entry which is preliminary data.</text>
</comment>